<dbReference type="InterPro" id="IPR006073">
    <property type="entry name" value="GTP-bd"/>
</dbReference>
<dbReference type="PANTHER" id="PTHR45709">
    <property type="entry name" value="LARGE SUBUNIT GTPASE 1 HOMOLOG-RELATED"/>
    <property type="match status" value="1"/>
</dbReference>
<dbReference type="InterPro" id="IPR027417">
    <property type="entry name" value="P-loop_NTPase"/>
</dbReference>
<dbReference type="InterPro" id="IPR043358">
    <property type="entry name" value="GNL1-like"/>
</dbReference>
<protein>
    <recommendedName>
        <fullName evidence="4">Guanine nucleotide-binding protein-like 1</fullName>
    </recommendedName>
</protein>
<proteinExistence type="predicted"/>
<feature type="compositionally biased region" description="Basic residues" evidence="5">
    <location>
        <begin position="17"/>
        <end position="37"/>
    </location>
</feature>
<evidence type="ECO:0000256" key="1">
    <source>
        <dbReference type="ARBA" id="ARBA00022741"/>
    </source>
</evidence>
<dbReference type="AlphaFoldDB" id="A0A7S0DIJ8"/>
<dbReference type="GO" id="GO:0005525">
    <property type="term" value="F:GTP binding"/>
    <property type="evidence" value="ECO:0007669"/>
    <property type="project" value="UniProtKB-KW"/>
</dbReference>
<organism evidence="7">
    <name type="scientific">Amorphochlora amoebiformis</name>
    <dbReference type="NCBI Taxonomy" id="1561963"/>
    <lineage>
        <taxon>Eukaryota</taxon>
        <taxon>Sar</taxon>
        <taxon>Rhizaria</taxon>
        <taxon>Cercozoa</taxon>
        <taxon>Chlorarachniophyceae</taxon>
        <taxon>Amorphochlora</taxon>
    </lineage>
</organism>
<dbReference type="PRINTS" id="PR00326">
    <property type="entry name" value="GTP1OBG"/>
</dbReference>
<feature type="compositionally biased region" description="Basic and acidic residues" evidence="5">
    <location>
        <begin position="1"/>
        <end position="16"/>
    </location>
</feature>
<accession>A0A7S0DIJ8</accession>
<evidence type="ECO:0000256" key="4">
    <source>
        <dbReference type="ARBA" id="ARBA00039902"/>
    </source>
</evidence>
<dbReference type="PANTHER" id="PTHR45709:SF3">
    <property type="entry name" value="GUANINE NUCLEOTIDE-BINDING PROTEIN-LIKE 1"/>
    <property type="match status" value="1"/>
</dbReference>
<name>A0A7S0DIJ8_9EUKA</name>
<evidence type="ECO:0000256" key="3">
    <source>
        <dbReference type="ARBA" id="ARBA00037770"/>
    </source>
</evidence>
<evidence type="ECO:0000259" key="6">
    <source>
        <dbReference type="Pfam" id="PF01926"/>
    </source>
</evidence>
<reference evidence="7" key="1">
    <citation type="submission" date="2021-01" db="EMBL/GenBank/DDBJ databases">
        <authorList>
            <person name="Corre E."/>
            <person name="Pelletier E."/>
            <person name="Niang G."/>
            <person name="Scheremetjew M."/>
            <person name="Finn R."/>
            <person name="Kale V."/>
            <person name="Holt S."/>
            <person name="Cochrane G."/>
            <person name="Meng A."/>
            <person name="Brown T."/>
            <person name="Cohen L."/>
        </authorList>
    </citation>
    <scope>NUCLEOTIDE SEQUENCE</scope>
    <source>
        <strain evidence="7">CCMP2058</strain>
    </source>
</reference>
<keyword evidence="2" id="KW-0342">GTP-binding</keyword>
<evidence type="ECO:0000256" key="5">
    <source>
        <dbReference type="SAM" id="MobiDB-lite"/>
    </source>
</evidence>
<evidence type="ECO:0000313" key="7">
    <source>
        <dbReference type="EMBL" id="CAD8453673.1"/>
    </source>
</evidence>
<feature type="domain" description="G" evidence="6">
    <location>
        <begin position="366"/>
        <end position="421"/>
    </location>
</feature>
<dbReference type="Pfam" id="PF01926">
    <property type="entry name" value="MMR_HSR1"/>
    <property type="match status" value="1"/>
</dbReference>
<gene>
    <name evidence="7" type="ORF">LAMO00422_LOCUS12613</name>
</gene>
<sequence length="586" mass="65800">MACKESRVRKGGEMARKKPVSGKHRRSQLKLKRKTAANRKSAKDTKNDRESQSHTRKAGDPSDRRGEKGRPQTGLILGEESHDRKGGEVGFGLGFGVGPGLGLGLSSSSIVTSFGGRIDTGDTVEKRERKGRLATFFIKEDDRKVNKRKKNASNPINRHPTSIYEADEAFATQHPVFCHPRRPQWAQRESKQVVEAREEAMFGVWVNRVLTWARLVEEVTPFELNIDVWRQLWRVCEFSSVVVIVCDVRYPTFHIPPSLFNHLTQDISKRVMIVVNKVDLVPCELVERWCKWLKARYPNTPVVTFSSRPIDPDTHNKTGINSRRKRLHKRVSKGVYKKHLDEQARKIIKAAAPLLTPNPKGFLVLGVVGHPNVGKTSIVNALCGTKRASTSSTAGHTKHLQHLPIPHILENGVVVDCPGLVFPRPAPRHLTELMGLYPIAQIRETYSAVRFLAQRLKLEKLYGLRKPDWYDEDDPWTPLMICEALGEKKGYDLTRGGAHRVGLEILKDCTDGALLLAFHPNDTDPRNNGDQKISQEARVNTPFGPGIVRPAPPESEWSLCSVHLDSNAIAYIGAATVSQIHKWNEI</sequence>
<feature type="region of interest" description="Disordered" evidence="5">
    <location>
        <begin position="1"/>
        <end position="83"/>
    </location>
</feature>
<keyword evidence="1" id="KW-0547">Nucleotide-binding</keyword>
<dbReference type="SUPFAM" id="SSF52540">
    <property type="entry name" value="P-loop containing nucleoside triphosphate hydrolases"/>
    <property type="match status" value="1"/>
</dbReference>
<evidence type="ECO:0000256" key="2">
    <source>
        <dbReference type="ARBA" id="ARBA00023134"/>
    </source>
</evidence>
<comment type="function">
    <text evidence="3">Possible regulatory or functional link with the histocompatibility cluster.</text>
</comment>
<dbReference type="GO" id="GO:0003924">
    <property type="term" value="F:GTPase activity"/>
    <property type="evidence" value="ECO:0007669"/>
    <property type="project" value="InterPro"/>
</dbReference>
<dbReference type="Gene3D" id="3.40.50.300">
    <property type="entry name" value="P-loop containing nucleotide triphosphate hydrolases"/>
    <property type="match status" value="1"/>
</dbReference>
<feature type="compositionally biased region" description="Basic and acidic residues" evidence="5">
    <location>
        <begin position="41"/>
        <end position="70"/>
    </location>
</feature>
<dbReference type="EMBL" id="HBEM01018487">
    <property type="protein sequence ID" value="CAD8453673.1"/>
    <property type="molecule type" value="Transcribed_RNA"/>
</dbReference>